<dbReference type="Proteomes" id="UP001434883">
    <property type="component" value="Unassembled WGS sequence"/>
</dbReference>
<protein>
    <submittedName>
        <fullName evidence="2">Uncharacterized protein</fullName>
    </submittedName>
</protein>
<gene>
    <name evidence="2" type="ORF">XENOCAPTIV_019396</name>
</gene>
<organism evidence="2 3">
    <name type="scientific">Xenoophorus captivus</name>
    <dbReference type="NCBI Taxonomy" id="1517983"/>
    <lineage>
        <taxon>Eukaryota</taxon>
        <taxon>Metazoa</taxon>
        <taxon>Chordata</taxon>
        <taxon>Craniata</taxon>
        <taxon>Vertebrata</taxon>
        <taxon>Euteleostomi</taxon>
        <taxon>Actinopterygii</taxon>
        <taxon>Neopterygii</taxon>
        <taxon>Teleostei</taxon>
        <taxon>Neoteleostei</taxon>
        <taxon>Acanthomorphata</taxon>
        <taxon>Ovalentaria</taxon>
        <taxon>Atherinomorphae</taxon>
        <taxon>Cyprinodontiformes</taxon>
        <taxon>Goodeidae</taxon>
        <taxon>Xenoophorus</taxon>
    </lineage>
</organism>
<comment type="caution">
    <text evidence="2">The sequence shown here is derived from an EMBL/GenBank/DDBJ whole genome shotgun (WGS) entry which is preliminary data.</text>
</comment>
<proteinExistence type="predicted"/>
<evidence type="ECO:0000256" key="1">
    <source>
        <dbReference type="SAM" id="MobiDB-lite"/>
    </source>
</evidence>
<name>A0ABV0QSM8_9TELE</name>
<keyword evidence="3" id="KW-1185">Reference proteome</keyword>
<evidence type="ECO:0000313" key="2">
    <source>
        <dbReference type="EMBL" id="MEQ2198844.1"/>
    </source>
</evidence>
<feature type="region of interest" description="Disordered" evidence="1">
    <location>
        <begin position="13"/>
        <end position="87"/>
    </location>
</feature>
<reference evidence="2 3" key="1">
    <citation type="submission" date="2021-06" db="EMBL/GenBank/DDBJ databases">
        <authorList>
            <person name="Palmer J.M."/>
        </authorList>
    </citation>
    <scope>NUCLEOTIDE SEQUENCE [LARGE SCALE GENOMIC DNA]</scope>
    <source>
        <strain evidence="2 3">XC_2019</strain>
        <tissue evidence="2">Muscle</tissue>
    </source>
</reference>
<accession>A0ABV0QSM8</accession>
<feature type="compositionally biased region" description="Basic and acidic residues" evidence="1">
    <location>
        <begin position="29"/>
        <end position="54"/>
    </location>
</feature>
<feature type="non-terminal residue" evidence="2">
    <location>
        <position position="1"/>
    </location>
</feature>
<evidence type="ECO:0000313" key="3">
    <source>
        <dbReference type="Proteomes" id="UP001434883"/>
    </source>
</evidence>
<feature type="compositionally biased region" description="Polar residues" evidence="1">
    <location>
        <begin position="75"/>
        <end position="85"/>
    </location>
</feature>
<sequence length="137" mass="15254">IEALRLEKLQTHDQLQDAMKRPATCSCGRRTEGDDDKEQKESGKRQRGETEEQGGRAAKKRGLDAVIFRGAEGDSQATEGEQSSGEWHLPAADRGAALPHPLLLPHPSLFVLSKQVDLAKSRIQYLENQSKVRRRAK</sequence>
<dbReference type="EMBL" id="JAHRIN010020914">
    <property type="protein sequence ID" value="MEQ2198844.1"/>
    <property type="molecule type" value="Genomic_DNA"/>
</dbReference>